<organism evidence="4 5">
    <name type="scientific">Microthlaspi erraticum</name>
    <dbReference type="NCBI Taxonomy" id="1685480"/>
    <lineage>
        <taxon>Eukaryota</taxon>
        <taxon>Viridiplantae</taxon>
        <taxon>Streptophyta</taxon>
        <taxon>Embryophyta</taxon>
        <taxon>Tracheophyta</taxon>
        <taxon>Spermatophyta</taxon>
        <taxon>Magnoliopsida</taxon>
        <taxon>eudicotyledons</taxon>
        <taxon>Gunneridae</taxon>
        <taxon>Pentapetalae</taxon>
        <taxon>rosids</taxon>
        <taxon>malvids</taxon>
        <taxon>Brassicales</taxon>
        <taxon>Brassicaceae</taxon>
        <taxon>Coluteocarpeae</taxon>
        <taxon>Microthlaspi</taxon>
    </lineage>
</organism>
<keyword evidence="2" id="KW-0812">Transmembrane</keyword>
<feature type="domain" description="Myb-like" evidence="3">
    <location>
        <begin position="101"/>
        <end position="167"/>
    </location>
</feature>
<keyword evidence="5" id="KW-1185">Reference proteome</keyword>
<proteinExistence type="predicted"/>
<feature type="region of interest" description="Disordered" evidence="1">
    <location>
        <begin position="243"/>
        <end position="262"/>
    </location>
</feature>
<comment type="caution">
    <text evidence="4">The sequence shown here is derived from an EMBL/GenBank/DDBJ whole genome shotgun (WGS) entry which is preliminary data.</text>
</comment>
<evidence type="ECO:0000256" key="1">
    <source>
        <dbReference type="SAM" id="MobiDB-lite"/>
    </source>
</evidence>
<gene>
    <name evidence="4" type="ORF">MERR_LOCUS12400</name>
</gene>
<dbReference type="InterPro" id="IPR001005">
    <property type="entry name" value="SANT/Myb"/>
</dbReference>
<evidence type="ECO:0000313" key="4">
    <source>
        <dbReference type="EMBL" id="CAA7025165.1"/>
    </source>
</evidence>
<dbReference type="PROSITE" id="PS50090">
    <property type="entry name" value="MYB_LIKE"/>
    <property type="match status" value="1"/>
</dbReference>
<dbReference type="PANTHER" id="PTHR47211">
    <property type="entry name" value="TRIHELIX TRANSCRIPTION FACTOR ASR3"/>
    <property type="match status" value="1"/>
</dbReference>
<evidence type="ECO:0000256" key="2">
    <source>
        <dbReference type="SAM" id="Phobius"/>
    </source>
</evidence>
<dbReference type="FunFam" id="1.10.10.60:FF:000470">
    <property type="entry name" value="Trihelix transcription factor ASR3"/>
    <property type="match status" value="1"/>
</dbReference>
<name>A0A6D2IA89_9BRAS</name>
<protein>
    <recommendedName>
        <fullName evidence="3">Myb-like domain-containing protein</fullName>
    </recommendedName>
</protein>
<evidence type="ECO:0000259" key="3">
    <source>
        <dbReference type="PROSITE" id="PS50090"/>
    </source>
</evidence>
<feature type="transmembrane region" description="Helical" evidence="2">
    <location>
        <begin position="24"/>
        <end position="41"/>
    </location>
</feature>
<keyword evidence="2" id="KW-0472">Membrane</keyword>
<sequence>MEFDLTFNVDQDLHRRWWKSRRKLGILAYGLGLCLGLWVSLVRRIGFDESADLDLAIGLELGLGVSAVDGDGDGVTQLGVENSAPSNDGGDDGVKTARLPRWTRQEILVLIQGKRVAENRVRRGRAAGMALGSGQMEPKWASVSSYCRRHGVNRGPVQCRKRWSNLAGDYKKIKEWESQIKEETESYWVMRNDVRRERKLPGFFDKEVYDIVDGGVIPPAIPALALGLAPASASAEELFPDLDRREPATSPDQLNSAPAPKSIQDIIIVEKEKEAACRADQGRVKEKHSEEANPEAGSTSQEERKRKRKSSAGGEKEEEEEGETKSMQNQLIEILERNGQLLAAQLEVQNSNLKLDREQRKDQGDNLVAAISKLADAVAKIADKL</sequence>
<dbReference type="Proteomes" id="UP000467841">
    <property type="component" value="Unassembled WGS sequence"/>
</dbReference>
<dbReference type="AlphaFoldDB" id="A0A6D2IA89"/>
<dbReference type="InterPro" id="IPR044822">
    <property type="entry name" value="Myb_DNA-bind_4"/>
</dbReference>
<dbReference type="EMBL" id="CACVBM020000987">
    <property type="protein sequence ID" value="CAA7025165.1"/>
    <property type="molecule type" value="Genomic_DNA"/>
</dbReference>
<feature type="region of interest" description="Disordered" evidence="1">
    <location>
        <begin position="277"/>
        <end position="327"/>
    </location>
</feature>
<accession>A0A6D2IA89</accession>
<dbReference type="OrthoDB" id="1865198at2759"/>
<dbReference type="Pfam" id="PF13837">
    <property type="entry name" value="Myb_DNA-bind_4"/>
    <property type="match status" value="1"/>
</dbReference>
<dbReference type="Gene3D" id="1.10.10.60">
    <property type="entry name" value="Homeodomain-like"/>
    <property type="match status" value="1"/>
</dbReference>
<dbReference type="PANTHER" id="PTHR47211:SF2">
    <property type="entry name" value="TRIHELIX TRANSCRIPTION FACTOR ASR3"/>
    <property type="match status" value="1"/>
</dbReference>
<feature type="compositionally biased region" description="Basic and acidic residues" evidence="1">
    <location>
        <begin position="277"/>
        <end position="291"/>
    </location>
</feature>
<reference evidence="4" key="1">
    <citation type="submission" date="2020-01" db="EMBL/GenBank/DDBJ databases">
        <authorList>
            <person name="Mishra B."/>
        </authorList>
    </citation>
    <scope>NUCLEOTIDE SEQUENCE [LARGE SCALE GENOMIC DNA]</scope>
</reference>
<evidence type="ECO:0000313" key="5">
    <source>
        <dbReference type="Proteomes" id="UP000467841"/>
    </source>
</evidence>
<keyword evidence="2" id="KW-1133">Transmembrane helix</keyword>